<dbReference type="PANTHER" id="PTHR30146">
    <property type="entry name" value="LACI-RELATED TRANSCRIPTIONAL REPRESSOR"/>
    <property type="match status" value="1"/>
</dbReference>
<feature type="domain" description="HTH lacI-type" evidence="4">
    <location>
        <begin position="3"/>
        <end position="57"/>
    </location>
</feature>
<dbReference type="SMART" id="SM00354">
    <property type="entry name" value="HTH_LACI"/>
    <property type="match status" value="1"/>
</dbReference>
<proteinExistence type="predicted"/>
<dbReference type="EMBL" id="RBKS01000001">
    <property type="protein sequence ID" value="RKR75296.1"/>
    <property type="molecule type" value="Genomic_DNA"/>
</dbReference>
<sequence>MAVSMGDVAAHAGVSQRTVSNVVNRSANVAPATRARVEASLAALGYRPNAAARKLRSGRTGAITLALPGFDERYFADLAEAVIRHARDLGVDVLVETTGGDHERELAILRGRQGLLTDGVIMSAVTIGSADESVQRAPYPLVLVGDHEFEGPVDHVGIPNRKAARAAVEHLFATGRRRVALVGENDESLDSASLRKQGYFAALEHRGVPASEAIVVAAPWQYEAGEAVVAALLARDEMPDGIFAMNDSLALGVISALLRAGVRVPQDCAVVGFDDTLEARHGFPTLTSVAPSLDEIAANALDMLRAQFIDAGAERASVERRHVAFELRVRESSAPAE</sequence>
<reference evidence="5 6" key="1">
    <citation type="submission" date="2018-10" db="EMBL/GenBank/DDBJ databases">
        <title>Sequencing the genomes of 1000 actinobacteria strains.</title>
        <authorList>
            <person name="Klenk H.-P."/>
        </authorList>
    </citation>
    <scope>NUCLEOTIDE SEQUENCE [LARGE SCALE GENOMIC DNA]</scope>
    <source>
        <strain evidence="5 6">DSM 17894</strain>
    </source>
</reference>
<evidence type="ECO:0000313" key="6">
    <source>
        <dbReference type="Proteomes" id="UP000280008"/>
    </source>
</evidence>
<evidence type="ECO:0000256" key="1">
    <source>
        <dbReference type="ARBA" id="ARBA00023015"/>
    </source>
</evidence>
<dbReference type="PROSITE" id="PS00356">
    <property type="entry name" value="HTH_LACI_1"/>
    <property type="match status" value="1"/>
</dbReference>
<name>A0A495IJI7_9MICO</name>
<dbReference type="InterPro" id="IPR010982">
    <property type="entry name" value="Lambda_DNA-bd_dom_sf"/>
</dbReference>
<dbReference type="Pfam" id="PF13377">
    <property type="entry name" value="Peripla_BP_3"/>
    <property type="match status" value="1"/>
</dbReference>
<gene>
    <name evidence="5" type="ORF">C8E83_2435</name>
</gene>
<comment type="caution">
    <text evidence="5">The sequence shown here is derived from an EMBL/GenBank/DDBJ whole genome shotgun (WGS) entry which is preliminary data.</text>
</comment>
<dbReference type="PROSITE" id="PS50932">
    <property type="entry name" value="HTH_LACI_2"/>
    <property type="match status" value="1"/>
</dbReference>
<evidence type="ECO:0000313" key="5">
    <source>
        <dbReference type="EMBL" id="RKR75296.1"/>
    </source>
</evidence>
<dbReference type="Gene3D" id="3.40.50.2300">
    <property type="match status" value="2"/>
</dbReference>
<evidence type="ECO:0000256" key="2">
    <source>
        <dbReference type="ARBA" id="ARBA00023125"/>
    </source>
</evidence>
<dbReference type="InterPro" id="IPR000843">
    <property type="entry name" value="HTH_LacI"/>
</dbReference>
<dbReference type="SUPFAM" id="SSF47413">
    <property type="entry name" value="lambda repressor-like DNA-binding domains"/>
    <property type="match status" value="1"/>
</dbReference>
<evidence type="ECO:0000259" key="4">
    <source>
        <dbReference type="PROSITE" id="PS50932"/>
    </source>
</evidence>
<dbReference type="SUPFAM" id="SSF53822">
    <property type="entry name" value="Periplasmic binding protein-like I"/>
    <property type="match status" value="1"/>
</dbReference>
<dbReference type="InterPro" id="IPR046335">
    <property type="entry name" value="LacI/GalR-like_sensor"/>
</dbReference>
<keyword evidence="3" id="KW-0804">Transcription</keyword>
<organism evidence="5 6">
    <name type="scientific">Frondihabitans australicus</name>
    <dbReference type="NCBI Taxonomy" id="386892"/>
    <lineage>
        <taxon>Bacteria</taxon>
        <taxon>Bacillati</taxon>
        <taxon>Actinomycetota</taxon>
        <taxon>Actinomycetes</taxon>
        <taxon>Micrococcales</taxon>
        <taxon>Microbacteriaceae</taxon>
        <taxon>Frondihabitans</taxon>
    </lineage>
</organism>
<keyword evidence="6" id="KW-1185">Reference proteome</keyword>
<dbReference type="OrthoDB" id="2854648at2"/>
<keyword evidence="1" id="KW-0805">Transcription regulation</keyword>
<dbReference type="CDD" id="cd06267">
    <property type="entry name" value="PBP1_LacI_sugar_binding-like"/>
    <property type="match status" value="1"/>
</dbReference>
<dbReference type="RefSeq" id="WP_121370108.1">
    <property type="nucleotide sequence ID" value="NZ_RBKS01000001.1"/>
</dbReference>
<dbReference type="InterPro" id="IPR028082">
    <property type="entry name" value="Peripla_BP_I"/>
</dbReference>
<dbReference type="PANTHER" id="PTHR30146:SF109">
    <property type="entry name" value="HTH-TYPE TRANSCRIPTIONAL REGULATOR GALS"/>
    <property type="match status" value="1"/>
</dbReference>
<dbReference type="GO" id="GO:0000976">
    <property type="term" value="F:transcription cis-regulatory region binding"/>
    <property type="evidence" value="ECO:0007669"/>
    <property type="project" value="TreeGrafter"/>
</dbReference>
<accession>A0A495IJI7</accession>
<dbReference type="GO" id="GO:0003700">
    <property type="term" value="F:DNA-binding transcription factor activity"/>
    <property type="evidence" value="ECO:0007669"/>
    <property type="project" value="TreeGrafter"/>
</dbReference>
<protein>
    <submittedName>
        <fullName evidence="5">LacI family transcriptional regulator</fullName>
    </submittedName>
</protein>
<dbReference type="CDD" id="cd01392">
    <property type="entry name" value="HTH_LacI"/>
    <property type="match status" value="1"/>
</dbReference>
<keyword evidence="2" id="KW-0238">DNA-binding</keyword>
<dbReference type="Proteomes" id="UP000280008">
    <property type="component" value="Unassembled WGS sequence"/>
</dbReference>
<dbReference type="Gene3D" id="1.10.260.40">
    <property type="entry name" value="lambda repressor-like DNA-binding domains"/>
    <property type="match status" value="1"/>
</dbReference>
<dbReference type="Pfam" id="PF00356">
    <property type="entry name" value="LacI"/>
    <property type="match status" value="1"/>
</dbReference>
<evidence type="ECO:0000256" key="3">
    <source>
        <dbReference type="ARBA" id="ARBA00023163"/>
    </source>
</evidence>
<dbReference type="AlphaFoldDB" id="A0A495IJI7"/>